<evidence type="ECO:0000256" key="3">
    <source>
        <dbReference type="ARBA" id="ARBA00022737"/>
    </source>
</evidence>
<evidence type="ECO:0000256" key="6">
    <source>
        <dbReference type="ARBA" id="ARBA00023136"/>
    </source>
</evidence>
<evidence type="ECO:0000256" key="2">
    <source>
        <dbReference type="ARBA" id="ARBA00022692"/>
    </source>
</evidence>
<dbReference type="SMART" id="SM00248">
    <property type="entry name" value="ANK"/>
    <property type="match status" value="8"/>
</dbReference>
<comment type="subcellular location">
    <subcellularLocation>
        <location evidence="1">Membrane</location>
        <topology evidence="1">Multi-pass membrane protein</topology>
    </subcellularLocation>
</comment>
<dbReference type="Gene3D" id="1.25.40.20">
    <property type="entry name" value="Ankyrin repeat-containing domain"/>
    <property type="match status" value="2"/>
</dbReference>
<dbReference type="PROSITE" id="PS50297">
    <property type="entry name" value="ANK_REP_REGION"/>
    <property type="match status" value="2"/>
</dbReference>
<evidence type="ECO:0000313" key="10">
    <source>
        <dbReference type="EMBL" id="ADM21189.1"/>
    </source>
</evidence>
<evidence type="ECO:0000256" key="1">
    <source>
        <dbReference type="ARBA" id="ARBA00004141"/>
    </source>
</evidence>
<keyword evidence="4 8" id="KW-1133">Transmembrane helix</keyword>
<keyword evidence="3" id="KW-0677">Repeat</keyword>
<dbReference type="InterPro" id="IPR002110">
    <property type="entry name" value="Ankyrin_rpt"/>
</dbReference>
<feature type="transmembrane region" description="Helical" evidence="8">
    <location>
        <begin position="728"/>
        <end position="749"/>
    </location>
</feature>
<gene>
    <name evidence="10" type="ordered locus">At4g03440</name>
</gene>
<dbReference type="PROSITE" id="PS50088">
    <property type="entry name" value="ANK_REPEAT"/>
    <property type="match status" value="2"/>
</dbReference>
<feature type="domain" description="PGG" evidence="9">
    <location>
        <begin position="618"/>
        <end position="712"/>
    </location>
</feature>
<sequence length="811" mass="90778">MEYLPSLWQCEVGNVPLAIAILRTTGNKGERRTLIDGWKRGFEGQEYRFVCILPLVAPNLGMMAIFSNNQLIIYGLRMDNSEAHLDRIEAQRSTDDQHKRRCFPVNVIKNLGTLSSRSFLRRRGDEATPPTTTIDIESVPKFLTTLRLLDLYNHPGEYVAMNSEISSAMRAGNKEFLEKMESYETPMSCFKNNKGDSILHLAAAFGHLELVKSIVSKFPSLLLELNFKDQLPLHVAARDGHLTVVKALVASVTFFSDRLAEEDRERLNPYILKDKNGDTALHSALKDLHEKTKELHEKTKDMHWLRRSKSKSLSNESTHLMETAACLVNANQDVSFLANKDEISPLYLAVEAGNVSLVNAMLNSHVNNVQDKTFNLATQLKGRKSLVHAALKAKNTDVLDVILGKYPSLVKERDEKGRTCLSVGASVGFYQGICKLLDTSTLSIFDCDDDGSFPIHKAVEKGHENVVKELLKRFPDSVEQLNKEGQNIFHISAKSGKSTLFLMEHINKVDTKNHLMEEQDMDGNTPLHLATINWRPKTVRMLTKFLSIRKKLLDKHNSVGLRPLDIAEINLQSDYVFRERMTLMVLLGVYNLRQRGISLLPTSGMTLRSRSEKLGDGEKYKDRVNILLLVAALVATMTFAAGFTMPGGFSSSAPNTGMAILVDDRYLTTFIMNDTIAMLTSVLAIVALIWAQLGDPELAHRAFQLFMCFTFFYGVLATIQHNIVLSRIISFVFIILFIMTGTLLTPYVIPQVYGLPIIGVLTSSYLDFLLLFVNEDDDEKHYTTGSSHTCVKSGESMGSSSGVQAEKSKVL</sequence>
<dbReference type="EMBL" id="GU571158">
    <property type="protein sequence ID" value="ADM21189.1"/>
    <property type="molecule type" value="Genomic_DNA"/>
</dbReference>
<keyword evidence="5 7" id="KW-0040">ANK repeat</keyword>
<dbReference type="PANTHER" id="PTHR24186">
    <property type="entry name" value="PROTEIN PHOSPHATASE 1 REGULATORY SUBUNIT"/>
    <property type="match status" value="1"/>
</dbReference>
<dbReference type="FunFam" id="1.25.40.20:FF:000696">
    <property type="entry name" value="Ankyrin repeat family protein"/>
    <property type="match status" value="1"/>
</dbReference>
<dbReference type="FunFam" id="1.25.40.20:FF:001036">
    <property type="entry name" value="Ankyrin repeat family protein"/>
    <property type="match status" value="1"/>
</dbReference>
<evidence type="ECO:0000256" key="7">
    <source>
        <dbReference type="PROSITE-ProRule" id="PRU00023"/>
    </source>
</evidence>
<dbReference type="Pfam" id="PF12796">
    <property type="entry name" value="Ank_2"/>
    <property type="match status" value="2"/>
</dbReference>
<dbReference type="GO" id="GO:0016020">
    <property type="term" value="C:membrane"/>
    <property type="evidence" value="ECO:0007669"/>
    <property type="project" value="UniProtKB-SubCell"/>
</dbReference>
<evidence type="ECO:0000259" key="9">
    <source>
        <dbReference type="Pfam" id="PF13962"/>
    </source>
</evidence>
<feature type="transmembrane region" description="Helical" evidence="8">
    <location>
        <begin position="755"/>
        <end position="773"/>
    </location>
</feature>
<dbReference type="InterPro" id="IPR026961">
    <property type="entry name" value="PGG_dom"/>
</dbReference>
<dbReference type="ExpressionAtlas" id="E0Y436">
    <property type="expression patterns" value="baseline and differential"/>
</dbReference>
<protein>
    <submittedName>
        <fullName evidence="10">Ankyrin repeat family protein</fullName>
    </submittedName>
</protein>
<feature type="transmembrane region" description="Helical" evidence="8">
    <location>
        <begin position="626"/>
        <end position="649"/>
    </location>
</feature>
<proteinExistence type="predicted"/>
<evidence type="ECO:0000256" key="4">
    <source>
        <dbReference type="ARBA" id="ARBA00022989"/>
    </source>
</evidence>
<dbReference type="SUPFAM" id="SSF48403">
    <property type="entry name" value="Ankyrin repeat"/>
    <property type="match status" value="2"/>
</dbReference>
<accession>E0Y436</accession>
<keyword evidence="6 8" id="KW-0472">Membrane</keyword>
<dbReference type="InterPro" id="IPR036770">
    <property type="entry name" value="Ankyrin_rpt-contain_sf"/>
</dbReference>
<name>E0Y436_ARATH</name>
<feature type="transmembrane region" description="Helical" evidence="8">
    <location>
        <begin position="698"/>
        <end position="716"/>
    </location>
</feature>
<reference evidence="10" key="1">
    <citation type="journal article" date="2010" name="Nat. Genet.">
        <title>Natural variation at strubbelig receptor kinase 3 drives immune-triggered incompatibilities between Arabidopsis thaliana accessions.</title>
        <authorList>
            <person name="Alcazar R."/>
            <person name="Garcia A.V."/>
            <person name="Kronholm I."/>
            <person name="de Meaux J."/>
            <person name="Koornneef M."/>
            <person name="Parker J.E."/>
            <person name="Reymond M."/>
        </authorList>
    </citation>
    <scope>NUCLEOTIDE SEQUENCE</scope>
</reference>
<organism evidence="10">
    <name type="scientific">Arabidopsis thaliana</name>
    <name type="common">Mouse-ear cress</name>
    <dbReference type="NCBI Taxonomy" id="3702"/>
    <lineage>
        <taxon>Eukaryota</taxon>
        <taxon>Viridiplantae</taxon>
        <taxon>Streptophyta</taxon>
        <taxon>Embryophyta</taxon>
        <taxon>Tracheophyta</taxon>
        <taxon>Spermatophyta</taxon>
        <taxon>Magnoliopsida</taxon>
        <taxon>eudicotyledons</taxon>
        <taxon>Gunneridae</taxon>
        <taxon>Pentapetalae</taxon>
        <taxon>rosids</taxon>
        <taxon>malvids</taxon>
        <taxon>Brassicales</taxon>
        <taxon>Brassicaceae</taxon>
        <taxon>Camelineae</taxon>
        <taxon>Arabidopsis</taxon>
    </lineage>
</organism>
<feature type="repeat" description="ANK" evidence="7">
    <location>
        <begin position="450"/>
        <end position="473"/>
    </location>
</feature>
<dbReference type="PANTHER" id="PTHR24186:SF46">
    <property type="entry name" value="PROTEIN ACCELERATED CELL DEATH 6-LIKE"/>
    <property type="match status" value="1"/>
</dbReference>
<feature type="transmembrane region" description="Helical" evidence="8">
    <location>
        <begin position="670"/>
        <end position="692"/>
    </location>
</feature>
<feature type="repeat" description="ANK" evidence="7">
    <location>
        <begin position="194"/>
        <end position="217"/>
    </location>
</feature>
<dbReference type="Pfam" id="PF13962">
    <property type="entry name" value="PGG"/>
    <property type="match status" value="1"/>
</dbReference>
<evidence type="ECO:0000256" key="5">
    <source>
        <dbReference type="ARBA" id="ARBA00023043"/>
    </source>
</evidence>
<keyword evidence="2 8" id="KW-0812">Transmembrane</keyword>
<evidence type="ECO:0000256" key="8">
    <source>
        <dbReference type="SAM" id="Phobius"/>
    </source>
</evidence>
<dbReference type="AlphaFoldDB" id="E0Y436"/>